<dbReference type="KEGG" id="plut:EI981_27165"/>
<dbReference type="EMBL" id="CP034346">
    <property type="protein sequence ID" value="AZS17748.1"/>
    <property type="molecule type" value="Genomic_DNA"/>
</dbReference>
<evidence type="ECO:0000313" key="2">
    <source>
        <dbReference type="Proteomes" id="UP000270678"/>
    </source>
</evidence>
<accession>A0A3Q9ICG6</accession>
<dbReference type="SUPFAM" id="SSF55729">
    <property type="entry name" value="Acyl-CoA N-acyltransferases (Nat)"/>
    <property type="match status" value="1"/>
</dbReference>
<dbReference type="InterPro" id="IPR016181">
    <property type="entry name" value="Acyl_CoA_acyltransferase"/>
</dbReference>
<protein>
    <recommendedName>
        <fullName evidence="3">GNAT family N-acetyltransferase</fullName>
    </recommendedName>
</protein>
<name>A0A3Q9ICG6_9BACL</name>
<evidence type="ECO:0008006" key="3">
    <source>
        <dbReference type="Google" id="ProtNLM"/>
    </source>
</evidence>
<evidence type="ECO:0000313" key="1">
    <source>
        <dbReference type="EMBL" id="AZS17748.1"/>
    </source>
</evidence>
<organism evidence="1 2">
    <name type="scientific">Paenibacillus lutimineralis</name>
    <dbReference type="NCBI Taxonomy" id="2707005"/>
    <lineage>
        <taxon>Bacteria</taxon>
        <taxon>Bacillati</taxon>
        <taxon>Bacillota</taxon>
        <taxon>Bacilli</taxon>
        <taxon>Bacillales</taxon>
        <taxon>Paenibacillaceae</taxon>
        <taxon>Paenibacillus</taxon>
    </lineage>
</organism>
<reference evidence="2" key="1">
    <citation type="submission" date="2018-12" db="EMBL/GenBank/DDBJ databases">
        <title>Complete genome sequence of Paenibacillus sp. MBLB1234.</title>
        <authorList>
            <person name="Nam Y.-D."/>
            <person name="Kang J."/>
            <person name="Chung W.-H."/>
            <person name="Park Y.S."/>
        </authorList>
    </citation>
    <scope>NUCLEOTIDE SEQUENCE [LARGE SCALE GENOMIC DNA]</scope>
    <source>
        <strain evidence="2">MBLB1234</strain>
    </source>
</reference>
<dbReference type="AlphaFoldDB" id="A0A3Q9ICG6"/>
<proteinExistence type="predicted"/>
<dbReference type="Gene3D" id="3.40.630.30">
    <property type="match status" value="1"/>
</dbReference>
<keyword evidence="2" id="KW-1185">Reference proteome</keyword>
<sequence>MGTLHQEHEMLTRWADFNHLKWGCSANIVKFQNSDSNAYIESLFFFNQKGKLFLPPLNPFHPTFFHPTPTDKPYRINQQWRQLSHQMIEEIIRHGGAASFVLPPDITDIRPFLWRGFKANVKYTYHLKLPYSLEQASTEIRSKIKKATQTGYRSALTQDMNKIFPCLIATENRKGFHHDLTLSDLQLAQQLLGHDNFRCYVCYSPEGEAVSASIIIVMNEAWSFGWAAGSKTNHLTNGVVQQSQHFAFEDLTRIGIHNVDLVGANLPSVAGSKSGWGGELVPYYQVRLPVFKETLRSCRNWLNNRKGQKL</sequence>
<dbReference type="OrthoDB" id="116151at2"/>
<gene>
    <name evidence="1" type="ORF">EI981_27165</name>
</gene>
<dbReference type="Proteomes" id="UP000270678">
    <property type="component" value="Chromosome"/>
</dbReference>